<dbReference type="Pfam" id="PF10433">
    <property type="entry name" value="Beta-prop_RSE1_1st"/>
    <property type="match status" value="1"/>
</dbReference>
<evidence type="ECO:0000259" key="2">
    <source>
        <dbReference type="Pfam" id="PF10433"/>
    </source>
</evidence>
<dbReference type="Proteomes" id="UP000481861">
    <property type="component" value="Unassembled WGS sequence"/>
</dbReference>
<evidence type="ECO:0000313" key="4">
    <source>
        <dbReference type="Proteomes" id="UP000481861"/>
    </source>
</evidence>
<protein>
    <recommendedName>
        <fullName evidence="2">RSE1/DDB1/CPSF1 first beta-propeller domain-containing protein</fullName>
    </recommendedName>
</protein>
<name>A0A7C8MI40_9PLEO</name>
<dbReference type="Gene3D" id="2.130.10.10">
    <property type="entry name" value="YVTN repeat-like/Quinoprotein amine dehydrogenase"/>
    <property type="match status" value="1"/>
</dbReference>
<proteinExistence type="predicted"/>
<dbReference type="InterPro" id="IPR015943">
    <property type="entry name" value="WD40/YVTN_repeat-like_dom_sf"/>
</dbReference>
<reference evidence="3 4" key="1">
    <citation type="submission" date="2020-01" db="EMBL/GenBank/DDBJ databases">
        <authorList>
            <consortium name="DOE Joint Genome Institute"/>
            <person name="Haridas S."/>
            <person name="Albert R."/>
            <person name="Binder M."/>
            <person name="Bloem J."/>
            <person name="Labutti K."/>
            <person name="Salamov A."/>
            <person name="Andreopoulos B."/>
            <person name="Baker S.E."/>
            <person name="Barry K."/>
            <person name="Bills G."/>
            <person name="Bluhm B.H."/>
            <person name="Cannon C."/>
            <person name="Castanera R."/>
            <person name="Culley D.E."/>
            <person name="Daum C."/>
            <person name="Ezra D."/>
            <person name="Gonzalez J.B."/>
            <person name="Henrissat B."/>
            <person name="Kuo A."/>
            <person name="Liang C."/>
            <person name="Lipzen A."/>
            <person name="Lutzoni F."/>
            <person name="Magnuson J."/>
            <person name="Mondo S."/>
            <person name="Nolan M."/>
            <person name="Ohm R."/>
            <person name="Pangilinan J."/>
            <person name="Park H.-J.H."/>
            <person name="Ramirez L."/>
            <person name="Alfaro M."/>
            <person name="Sun H."/>
            <person name="Tritt A."/>
            <person name="Yoshinaga Y."/>
            <person name="Zwiers L.-H.L."/>
            <person name="Turgeon B.G."/>
            <person name="Goodwin S.B."/>
            <person name="Spatafora J.W."/>
            <person name="Crous P.W."/>
            <person name="Grigoriev I.V."/>
        </authorList>
    </citation>
    <scope>NUCLEOTIDE SEQUENCE [LARGE SCALE GENOMIC DNA]</scope>
    <source>
        <strain evidence="3 4">CBS 611.86</strain>
    </source>
</reference>
<feature type="region of interest" description="Disordered" evidence="1">
    <location>
        <begin position="186"/>
        <end position="227"/>
    </location>
</feature>
<dbReference type="InterPro" id="IPR018846">
    <property type="entry name" value="Beta-prop_RSE1/DDB1/CPSF1_1st"/>
</dbReference>
<comment type="caution">
    <text evidence="3">The sequence shown here is derived from an EMBL/GenBank/DDBJ whole genome shotgun (WGS) entry which is preliminary data.</text>
</comment>
<feature type="compositionally biased region" description="Basic and acidic residues" evidence="1">
    <location>
        <begin position="211"/>
        <end position="227"/>
    </location>
</feature>
<dbReference type="AlphaFoldDB" id="A0A7C8MI40"/>
<feature type="region of interest" description="Disordered" evidence="1">
    <location>
        <begin position="249"/>
        <end position="284"/>
    </location>
</feature>
<dbReference type="EMBL" id="JAADJZ010000004">
    <property type="protein sequence ID" value="KAF2876023.1"/>
    <property type="molecule type" value="Genomic_DNA"/>
</dbReference>
<gene>
    <name evidence="3" type="ORF">BDV95DRAFT_591417</name>
</gene>
<feature type="compositionally biased region" description="Acidic residues" evidence="1">
    <location>
        <begin position="20"/>
        <end position="34"/>
    </location>
</feature>
<dbReference type="OrthoDB" id="436637at2759"/>
<dbReference type="SUPFAM" id="SSF69349">
    <property type="entry name" value="Phage fibre proteins"/>
    <property type="match status" value="1"/>
</dbReference>
<evidence type="ECO:0000313" key="3">
    <source>
        <dbReference type="EMBL" id="KAF2876023.1"/>
    </source>
</evidence>
<feature type="region of interest" description="Disordered" evidence="1">
    <location>
        <begin position="1"/>
        <end position="34"/>
    </location>
</feature>
<accession>A0A7C8MI40</accession>
<feature type="compositionally biased region" description="Polar residues" evidence="1">
    <location>
        <begin position="249"/>
        <end position="259"/>
    </location>
</feature>
<sequence>MMRDLGDLQDLTVDASSVTAEDDYAETAEEEYAETVEDGFSVNAEDEYAETAEEEYAETAEDGLSVNAEDEHAETAEDEYAKAQRYSMMRGIVALRELLVRHLGSGLPALKNEMRVTLQKTNEEIAQRTIHTIHSETYGKSGVRPSVPGEYLAIDPKGRAIMIASTEKNKLVYILTRRGQMNIGRKTASTQTGDKLTRMRGGGGRSYADSYRPEMDAPQRRQDGNRSHAHEFTFSAGPSTLQFAPTAPANSTYSGNPQSGRRRVNGYSTQTGDKFPRMRGRGGPRFFRQPAPHERLGGPMPPNMPPFPPHMAGPLPPHMGGPPPYMVGGPPPPNMGFPPFVPGQAGSPPGGNPFPPPSGAPRATIPAIKNLGIVSSIWSGNPHRRIWGSLPLYLAKQTLPREATRFRLQVERRALRSLHSAAFHLAARPLLQSQDGERHRTRARRCRRFQQVQEHRRRVPRLVGVA</sequence>
<organism evidence="3 4">
    <name type="scientific">Massariosphaeria phaeospora</name>
    <dbReference type="NCBI Taxonomy" id="100035"/>
    <lineage>
        <taxon>Eukaryota</taxon>
        <taxon>Fungi</taxon>
        <taxon>Dikarya</taxon>
        <taxon>Ascomycota</taxon>
        <taxon>Pezizomycotina</taxon>
        <taxon>Dothideomycetes</taxon>
        <taxon>Pleosporomycetidae</taxon>
        <taxon>Pleosporales</taxon>
        <taxon>Pleosporales incertae sedis</taxon>
        <taxon>Massariosphaeria</taxon>
    </lineage>
</organism>
<keyword evidence="4" id="KW-1185">Reference proteome</keyword>
<feature type="domain" description="RSE1/DDB1/CPSF1 first beta-propeller" evidence="2">
    <location>
        <begin position="127"/>
        <end position="183"/>
    </location>
</feature>
<evidence type="ECO:0000256" key="1">
    <source>
        <dbReference type="SAM" id="MobiDB-lite"/>
    </source>
</evidence>